<dbReference type="Gene3D" id="3.90.79.10">
    <property type="entry name" value="Nucleoside Triphosphate Pyrophosphohydrolase"/>
    <property type="match status" value="2"/>
</dbReference>
<keyword evidence="3" id="KW-0479">Metal-binding</keyword>
<dbReference type="RefSeq" id="WP_179579158.1">
    <property type="nucleotide sequence ID" value="NZ_JACCFM010000001.1"/>
</dbReference>
<proteinExistence type="predicted"/>
<feature type="compositionally biased region" description="Basic and acidic residues" evidence="7">
    <location>
        <begin position="23"/>
        <end position="32"/>
    </location>
</feature>
<dbReference type="AlphaFoldDB" id="A0A7Z0EG30"/>
<dbReference type="SUPFAM" id="SSF55811">
    <property type="entry name" value="Nudix"/>
    <property type="match status" value="1"/>
</dbReference>
<dbReference type="EMBL" id="JACCFM010000001">
    <property type="protein sequence ID" value="NYJ20560.1"/>
    <property type="molecule type" value="Genomic_DNA"/>
</dbReference>
<comment type="caution">
    <text evidence="9">The sequence shown here is derived from an EMBL/GenBank/DDBJ whole genome shotgun (WGS) entry which is preliminary data.</text>
</comment>
<dbReference type="PANTHER" id="PTHR12318:SF0">
    <property type="entry name" value="ACYL-COENZYME A DIPHOSPHATASE NUDT19"/>
    <property type="match status" value="1"/>
</dbReference>
<dbReference type="CDD" id="cd18870">
    <property type="entry name" value="NUDIX_AcylCoAdiphos_Nudt19"/>
    <property type="match status" value="1"/>
</dbReference>
<evidence type="ECO:0000256" key="6">
    <source>
        <dbReference type="ARBA" id="ARBA00023211"/>
    </source>
</evidence>
<comment type="cofactor">
    <cofactor evidence="2">
        <name>Mg(2+)</name>
        <dbReference type="ChEBI" id="CHEBI:18420"/>
    </cofactor>
</comment>
<dbReference type="Proteomes" id="UP000537260">
    <property type="component" value="Unassembled WGS sequence"/>
</dbReference>
<protein>
    <submittedName>
        <fullName evidence="9">8-oxo-dGTP pyrophosphatase MutT (NUDIX family)</fullName>
    </submittedName>
</protein>
<feature type="domain" description="Nudix hydrolase" evidence="8">
    <location>
        <begin position="50"/>
        <end position="202"/>
    </location>
</feature>
<reference evidence="9 10" key="1">
    <citation type="submission" date="2020-07" db="EMBL/GenBank/DDBJ databases">
        <title>Sequencing the genomes of 1000 actinobacteria strains.</title>
        <authorList>
            <person name="Klenk H.-P."/>
        </authorList>
    </citation>
    <scope>NUCLEOTIDE SEQUENCE [LARGE SCALE GENOMIC DNA]</scope>
    <source>
        <strain evidence="9 10">LI1</strain>
    </source>
</reference>
<feature type="region of interest" description="Disordered" evidence="7">
    <location>
        <begin position="1"/>
        <end position="43"/>
    </location>
</feature>
<evidence type="ECO:0000256" key="7">
    <source>
        <dbReference type="SAM" id="MobiDB-lite"/>
    </source>
</evidence>
<dbReference type="GO" id="GO:0046872">
    <property type="term" value="F:metal ion binding"/>
    <property type="evidence" value="ECO:0007669"/>
    <property type="project" value="UniProtKB-KW"/>
</dbReference>
<comment type="cofactor">
    <cofactor evidence="1">
        <name>Mn(2+)</name>
        <dbReference type="ChEBI" id="CHEBI:29035"/>
    </cofactor>
</comment>
<dbReference type="GO" id="GO:0016818">
    <property type="term" value="F:hydrolase activity, acting on acid anhydrides, in phosphorus-containing anhydrides"/>
    <property type="evidence" value="ECO:0007669"/>
    <property type="project" value="InterPro"/>
</dbReference>
<evidence type="ECO:0000256" key="1">
    <source>
        <dbReference type="ARBA" id="ARBA00001936"/>
    </source>
</evidence>
<keyword evidence="5" id="KW-0460">Magnesium</keyword>
<evidence type="ECO:0000259" key="8">
    <source>
        <dbReference type="PROSITE" id="PS51462"/>
    </source>
</evidence>
<keyword evidence="6" id="KW-0464">Manganese</keyword>
<evidence type="ECO:0000256" key="4">
    <source>
        <dbReference type="ARBA" id="ARBA00022801"/>
    </source>
</evidence>
<gene>
    <name evidence="9" type="ORF">HNR05_002351</name>
</gene>
<dbReference type="InterPro" id="IPR015797">
    <property type="entry name" value="NUDIX_hydrolase-like_dom_sf"/>
</dbReference>
<dbReference type="InterPro" id="IPR039121">
    <property type="entry name" value="NUDT19"/>
</dbReference>
<evidence type="ECO:0000256" key="3">
    <source>
        <dbReference type="ARBA" id="ARBA00022723"/>
    </source>
</evidence>
<sequence length="272" mass="29222">MTHEADAVEPDATPGYPGGVVRPRSESAESGHPESLSAEREDDDSAAAAHLVAATVVLLRDGALGLEVLLLERPRDRGSFAGAWVFPGGRMDEGDHRPGDPAEIGEEELARRAGVRETREETALLVDADSVVTTAVWSPPAAAPKRFRTWFYWAAAPAGEVVLSADEIIDSAWLRPARALELHAAGTLLLVPPTWVTLQALTAFATAEAALTEARNTAVQHYATRIAAPSRGSVLLWNGDVAYADDALFEADGGRHRLDYGALPWRYTQRGR</sequence>
<dbReference type="InterPro" id="IPR000086">
    <property type="entry name" value="NUDIX_hydrolase_dom"/>
</dbReference>
<dbReference type="Pfam" id="PF00293">
    <property type="entry name" value="NUDIX"/>
    <property type="match status" value="1"/>
</dbReference>
<evidence type="ECO:0000313" key="10">
    <source>
        <dbReference type="Proteomes" id="UP000537260"/>
    </source>
</evidence>
<evidence type="ECO:0000256" key="2">
    <source>
        <dbReference type="ARBA" id="ARBA00001946"/>
    </source>
</evidence>
<keyword evidence="10" id="KW-1185">Reference proteome</keyword>
<accession>A0A7Z0EG30</accession>
<dbReference type="PANTHER" id="PTHR12318">
    <property type="entry name" value="TESTOSTERONE-REGULATED PROTEIN RP2"/>
    <property type="match status" value="1"/>
</dbReference>
<evidence type="ECO:0000313" key="9">
    <source>
        <dbReference type="EMBL" id="NYJ20560.1"/>
    </source>
</evidence>
<name>A0A7Z0EG30_9MICO</name>
<keyword evidence="4" id="KW-0378">Hydrolase</keyword>
<dbReference type="PROSITE" id="PS51462">
    <property type="entry name" value="NUDIX"/>
    <property type="match status" value="1"/>
</dbReference>
<organism evidence="9 10">
    <name type="scientific">Glaciibacter psychrotolerans</name>
    <dbReference type="NCBI Taxonomy" id="670054"/>
    <lineage>
        <taxon>Bacteria</taxon>
        <taxon>Bacillati</taxon>
        <taxon>Actinomycetota</taxon>
        <taxon>Actinomycetes</taxon>
        <taxon>Micrococcales</taxon>
        <taxon>Microbacteriaceae</taxon>
        <taxon>Glaciibacter</taxon>
    </lineage>
</organism>
<evidence type="ECO:0000256" key="5">
    <source>
        <dbReference type="ARBA" id="ARBA00022842"/>
    </source>
</evidence>